<proteinExistence type="predicted"/>
<accession>A0A0S4LE75</accession>
<gene>
    <name evidence="1" type="ORF">COMA2_160029</name>
</gene>
<name>A0A0S4LE75_9BACT</name>
<dbReference type="RefSeq" id="WP_090895596.1">
    <property type="nucleotide sequence ID" value="NZ_CZPZ01000008.1"/>
</dbReference>
<dbReference type="AlphaFoldDB" id="A0A0S4LE75"/>
<keyword evidence="2" id="KW-1185">Reference proteome</keyword>
<dbReference type="EMBL" id="CZPZ01000008">
    <property type="protein sequence ID" value="CUS34198.1"/>
    <property type="molecule type" value="Genomic_DNA"/>
</dbReference>
<protein>
    <submittedName>
        <fullName evidence="1">Integrase core domain protein</fullName>
    </submittedName>
</protein>
<dbReference type="OrthoDB" id="9774685at2"/>
<reference evidence="2" key="1">
    <citation type="submission" date="2015-10" db="EMBL/GenBank/DDBJ databases">
        <authorList>
            <person name="Luecker S."/>
            <person name="Luecker S."/>
        </authorList>
    </citation>
    <scope>NUCLEOTIDE SEQUENCE [LARGE SCALE GENOMIC DNA]</scope>
</reference>
<sequence length="78" mass="8567">MINRKAVYRGLKQQGWWVPPRIGTPRPRVQGWTSRASRSNERWAMDVTHIPCGQDGGAYLTAVIDCHDQSSEGGGTGG</sequence>
<organism evidence="1 2">
    <name type="scientific">Candidatus Nitrospira nitrificans</name>
    <dbReference type="NCBI Taxonomy" id="1742973"/>
    <lineage>
        <taxon>Bacteria</taxon>
        <taxon>Pseudomonadati</taxon>
        <taxon>Nitrospirota</taxon>
        <taxon>Nitrospiria</taxon>
        <taxon>Nitrospirales</taxon>
        <taxon>Nitrospiraceae</taxon>
        <taxon>Nitrospira</taxon>
    </lineage>
</organism>
<evidence type="ECO:0000313" key="2">
    <source>
        <dbReference type="Proteomes" id="UP000198736"/>
    </source>
</evidence>
<dbReference type="Proteomes" id="UP000198736">
    <property type="component" value="Unassembled WGS sequence"/>
</dbReference>
<evidence type="ECO:0000313" key="1">
    <source>
        <dbReference type="EMBL" id="CUS34198.1"/>
    </source>
</evidence>
<dbReference type="STRING" id="1742973.COMA2_160029"/>